<evidence type="ECO:0000313" key="1">
    <source>
        <dbReference type="EMBL" id="KAK4077047.1"/>
    </source>
</evidence>
<proteinExistence type="predicted"/>
<dbReference type="Gene3D" id="3.80.10.10">
    <property type="entry name" value="Ribonuclease Inhibitor"/>
    <property type="match status" value="1"/>
</dbReference>
<dbReference type="RefSeq" id="XP_062757034.1">
    <property type="nucleotide sequence ID" value="XM_062898371.1"/>
</dbReference>
<comment type="caution">
    <text evidence="1">The sequence shown here is derived from an EMBL/GenBank/DDBJ whole genome shotgun (WGS) entry which is preliminary data.</text>
</comment>
<dbReference type="Proteomes" id="UP001273209">
    <property type="component" value="Unassembled WGS sequence"/>
</dbReference>
<accession>A0AAE1J8Q0</accession>
<dbReference type="EMBL" id="JAWRVG010000012">
    <property type="protein sequence ID" value="KAK4077047.1"/>
    <property type="molecule type" value="Genomic_DNA"/>
</dbReference>
<dbReference type="InterPro" id="IPR032675">
    <property type="entry name" value="LRR_dom_sf"/>
</dbReference>
<dbReference type="GeneID" id="87918276"/>
<reference evidence="1" key="1">
    <citation type="submission" date="2023-11" db="EMBL/GenBank/DDBJ databases">
        <title>The genome sequences of three competitors of mushroom-forming fungi.</title>
        <authorList>
            <person name="Beijen E."/>
            <person name="Ohm R.A."/>
        </authorList>
    </citation>
    <scope>NUCLEOTIDE SEQUENCE</scope>
    <source>
        <strain evidence="1">CBS 100526</strain>
    </source>
</reference>
<dbReference type="SUPFAM" id="SSF52047">
    <property type="entry name" value="RNI-like"/>
    <property type="match status" value="1"/>
</dbReference>
<name>A0AAE1J8Q0_9HYPO</name>
<evidence type="ECO:0000313" key="2">
    <source>
        <dbReference type="Proteomes" id="UP001273209"/>
    </source>
</evidence>
<sequence>MLDVRGAAGPREFALYPELTRDDFALALELLPNVTTLILDDQQDLDVRFLGRKSQESLPLGRALRVLSLNNVIHGVLAILKTPEILPELVYLEVSGVAWPRSDEKFLLCLPRLRILKVRRCGIRSDRPFDFNVFDRRLWSLDLSGNELSDQSVDPLFTLLGVERKLQAPPTSSEAEAVFWEAETEHIPFYYLAETHGSSDVFLPGARYVVDPPAFTRHDQDDVYGSRSDGSVPIRPDTLDGVLRLLSRIDDLAAVEHLPGSIGLTHLHLSGNQFSAAGIERLLRHSNGQIEHFDCDSMSLYPPSGHYRIDEILHGKDSQPTYTGKLLISESVKMYGFSGLSQTIRAPWCSNLRSLRIHHSLVTNIPTVRIPNLDNIEQIYFAEKHILPGLDWAYSIAFLPDMNPRLQSLTLTHLPRQSFGPLVHKLTFFLRLLGLQEQMLSIMNKAEASRPEPRLEWPLRYVSGLRYLALEMESMGKESVQMSSPLELDAEELMASGETPFSFFSESAEQPLPPKEPPSRRIDIWTYILPKAPFRNNKVHQVEEIGHEVAAGYGPTKWSHGWPPRDLGKEKWVRYRESTTSPIVAVWAGNTWSPSPVVQKYRCLVLEYGVYEGLGPVTLNHMRAGAPPDVFIFQQTWLYAALPQWLERPPTIPTPVYEDVAAELRRRHVPTYEDFERIRKQSPHRPCFYWGGTFKIIDTRPGE</sequence>
<organism evidence="1 2">
    <name type="scientific">Trichoderma aggressivum f. europaeum</name>
    <dbReference type="NCBI Taxonomy" id="173218"/>
    <lineage>
        <taxon>Eukaryota</taxon>
        <taxon>Fungi</taxon>
        <taxon>Dikarya</taxon>
        <taxon>Ascomycota</taxon>
        <taxon>Pezizomycotina</taxon>
        <taxon>Sordariomycetes</taxon>
        <taxon>Hypocreomycetidae</taxon>
        <taxon>Hypocreales</taxon>
        <taxon>Hypocreaceae</taxon>
        <taxon>Trichoderma</taxon>
    </lineage>
</organism>
<gene>
    <name evidence="1" type="ORF">Triagg1_4014</name>
</gene>
<protein>
    <submittedName>
        <fullName evidence="1">Uncharacterized protein</fullName>
    </submittedName>
</protein>
<dbReference type="AlphaFoldDB" id="A0AAE1J8Q0"/>
<keyword evidence="2" id="KW-1185">Reference proteome</keyword>